<feature type="domain" description="Enoyl reductase (ER)" evidence="1">
    <location>
        <begin position="10"/>
        <end position="321"/>
    </location>
</feature>
<dbReference type="AlphaFoldDB" id="A0A368P3Z3"/>
<dbReference type="Pfam" id="PF00107">
    <property type="entry name" value="ADH_zinc_N"/>
    <property type="match status" value="1"/>
</dbReference>
<dbReference type="InterPro" id="IPR051397">
    <property type="entry name" value="Zn-ADH-like_protein"/>
</dbReference>
<dbReference type="InterPro" id="IPR011032">
    <property type="entry name" value="GroES-like_sf"/>
</dbReference>
<protein>
    <submittedName>
        <fullName evidence="2">Zinc-binding alcohol dehydrogenase family protein</fullName>
    </submittedName>
</protein>
<dbReference type="InterPro" id="IPR020843">
    <property type="entry name" value="ER"/>
</dbReference>
<evidence type="ECO:0000259" key="1">
    <source>
        <dbReference type="SMART" id="SM00829"/>
    </source>
</evidence>
<dbReference type="SUPFAM" id="SSF50129">
    <property type="entry name" value="GroES-like"/>
    <property type="match status" value="1"/>
</dbReference>
<dbReference type="PANTHER" id="PTHR43677">
    <property type="entry name" value="SHORT-CHAIN DEHYDROGENASE/REDUCTASE"/>
    <property type="match status" value="1"/>
</dbReference>
<proteinExistence type="predicted"/>
<dbReference type="EMBL" id="QPIG01000005">
    <property type="protein sequence ID" value="RCU56625.1"/>
    <property type="molecule type" value="Genomic_DNA"/>
</dbReference>
<dbReference type="Gene3D" id="3.40.50.720">
    <property type="entry name" value="NAD(P)-binding Rossmann-like Domain"/>
    <property type="match status" value="1"/>
</dbReference>
<reference evidence="2 3" key="1">
    <citation type="submission" date="2018-07" db="EMBL/GenBank/DDBJ databases">
        <title>Oceanihabitans testaceum sp. nov., isolated from marine sediment.</title>
        <authorList>
            <person name="Li C.-M."/>
        </authorList>
    </citation>
    <scope>NUCLEOTIDE SEQUENCE [LARGE SCALE GENOMIC DNA]</scope>
    <source>
        <strain evidence="2 3">S9-10</strain>
    </source>
</reference>
<dbReference type="SMART" id="SM00829">
    <property type="entry name" value="PKS_ER"/>
    <property type="match status" value="1"/>
</dbReference>
<dbReference type="OrthoDB" id="9787435at2"/>
<dbReference type="InterPro" id="IPR036291">
    <property type="entry name" value="NAD(P)-bd_dom_sf"/>
</dbReference>
<evidence type="ECO:0000313" key="3">
    <source>
        <dbReference type="Proteomes" id="UP000252249"/>
    </source>
</evidence>
<organism evidence="2 3">
    <name type="scientific">Oceanihabitans sediminis</name>
    <dbReference type="NCBI Taxonomy" id="1812012"/>
    <lineage>
        <taxon>Bacteria</taxon>
        <taxon>Pseudomonadati</taxon>
        <taxon>Bacteroidota</taxon>
        <taxon>Flavobacteriia</taxon>
        <taxon>Flavobacteriales</taxon>
        <taxon>Flavobacteriaceae</taxon>
        <taxon>Oceanihabitans</taxon>
    </lineage>
</organism>
<keyword evidence="3" id="KW-1185">Reference proteome</keyword>
<dbReference type="PANTHER" id="PTHR43677:SF11">
    <property type="entry name" value="ZINC-CONTAINING ALCOHOL DEHYDROGENASE"/>
    <property type="match status" value="1"/>
</dbReference>
<gene>
    <name evidence="2" type="ORF">DU428_12085</name>
</gene>
<sequence length="325" mass="34875">MKAAVLEQLGSSPIYKDFPTPEVTKEDQLLLEVQAAAVKNLDKLRAGGTHYASYTELPTIVGIDGVGVLADGTRVYAQGVTGMLAEKAIITKNQYTIVPDRLDSFTAAALPNAVLGAAMALQVRGKIQPGQNILINGATGVTGLLAVQLAKYYGAKTVITTGRNQENLEKTKALGADFIISLKQSDEEIVEQLKKQHAETPIDLVIDYVWGKPVELLIKALKGGGLDNFTHKTRIVTVGSMAGENINLSSGVLRSSAIEILGSGFGSLSQEELQAFRKEILPEMFQLAAADKLQMGLVVDSLKNIEDLWSRQVGAGKRLVISMEE</sequence>
<evidence type="ECO:0000313" key="2">
    <source>
        <dbReference type="EMBL" id="RCU56625.1"/>
    </source>
</evidence>
<dbReference type="Gene3D" id="3.90.180.10">
    <property type="entry name" value="Medium-chain alcohol dehydrogenases, catalytic domain"/>
    <property type="match status" value="1"/>
</dbReference>
<dbReference type="Proteomes" id="UP000252249">
    <property type="component" value="Unassembled WGS sequence"/>
</dbReference>
<dbReference type="SUPFAM" id="SSF51735">
    <property type="entry name" value="NAD(P)-binding Rossmann-fold domains"/>
    <property type="match status" value="1"/>
</dbReference>
<comment type="caution">
    <text evidence="2">The sequence shown here is derived from an EMBL/GenBank/DDBJ whole genome shotgun (WGS) entry which is preliminary data.</text>
</comment>
<dbReference type="RefSeq" id="WP_113966603.1">
    <property type="nucleotide sequence ID" value="NZ_QNRP01000007.1"/>
</dbReference>
<dbReference type="GO" id="GO:0016491">
    <property type="term" value="F:oxidoreductase activity"/>
    <property type="evidence" value="ECO:0007669"/>
    <property type="project" value="InterPro"/>
</dbReference>
<dbReference type="InterPro" id="IPR013149">
    <property type="entry name" value="ADH-like_C"/>
</dbReference>
<name>A0A368P3Z3_9FLAO</name>
<accession>A0A368P3Z3</accession>